<dbReference type="AlphaFoldDB" id="D0NWA1"/>
<dbReference type="Proteomes" id="UP000006643">
    <property type="component" value="Unassembled WGS sequence"/>
</dbReference>
<gene>
    <name evidence="1" type="ORF">PITG_17789</name>
</gene>
<accession>D0NWA1</accession>
<protein>
    <submittedName>
        <fullName evidence="1">Uncharacterized protein</fullName>
    </submittedName>
</protein>
<dbReference type="VEuPathDB" id="FungiDB:PITG_17789"/>
<reference evidence="2" key="1">
    <citation type="journal article" date="2009" name="Nature">
        <title>Genome sequence and analysis of the Irish potato famine pathogen Phytophthora infestans.</title>
        <authorList>
            <consortium name="The Broad Institute Genome Sequencing Platform"/>
            <person name="Haas B.J."/>
            <person name="Kamoun S."/>
            <person name="Zody M.C."/>
            <person name="Jiang R.H."/>
            <person name="Handsaker R.E."/>
            <person name="Cano L.M."/>
            <person name="Grabherr M."/>
            <person name="Kodira C.D."/>
            <person name="Raffaele S."/>
            <person name="Torto-Alalibo T."/>
            <person name="Bozkurt T.O."/>
            <person name="Ah-Fong A.M."/>
            <person name="Alvarado L."/>
            <person name="Anderson V.L."/>
            <person name="Armstrong M.R."/>
            <person name="Avrova A."/>
            <person name="Baxter L."/>
            <person name="Beynon J."/>
            <person name="Boevink P.C."/>
            <person name="Bollmann S.R."/>
            <person name="Bos J.I."/>
            <person name="Bulone V."/>
            <person name="Cai G."/>
            <person name="Cakir C."/>
            <person name="Carrington J.C."/>
            <person name="Chawner M."/>
            <person name="Conti L."/>
            <person name="Costanzo S."/>
            <person name="Ewan R."/>
            <person name="Fahlgren N."/>
            <person name="Fischbach M.A."/>
            <person name="Fugelstad J."/>
            <person name="Gilroy E.M."/>
            <person name="Gnerre S."/>
            <person name="Green P.J."/>
            <person name="Grenville-Briggs L.J."/>
            <person name="Griffith J."/>
            <person name="Grunwald N.J."/>
            <person name="Horn K."/>
            <person name="Horner N.R."/>
            <person name="Hu C.H."/>
            <person name="Huitema E."/>
            <person name="Jeong D.H."/>
            <person name="Jones A.M."/>
            <person name="Jones J.D."/>
            <person name="Jones R.W."/>
            <person name="Karlsson E.K."/>
            <person name="Kunjeti S.G."/>
            <person name="Lamour K."/>
            <person name="Liu Z."/>
            <person name="Ma L."/>
            <person name="Maclean D."/>
            <person name="Chibucos M.C."/>
            <person name="McDonald H."/>
            <person name="McWalters J."/>
            <person name="Meijer H.J."/>
            <person name="Morgan W."/>
            <person name="Morris P.F."/>
            <person name="Munro C.A."/>
            <person name="O'Neill K."/>
            <person name="Ospina-Giraldo M."/>
            <person name="Pinzon A."/>
            <person name="Pritchard L."/>
            <person name="Ramsahoye B."/>
            <person name="Ren Q."/>
            <person name="Restrepo S."/>
            <person name="Roy S."/>
            <person name="Sadanandom A."/>
            <person name="Savidor A."/>
            <person name="Schornack S."/>
            <person name="Schwartz D.C."/>
            <person name="Schumann U.D."/>
            <person name="Schwessinger B."/>
            <person name="Seyer L."/>
            <person name="Sharpe T."/>
            <person name="Silvar C."/>
            <person name="Song J."/>
            <person name="Studholme D.J."/>
            <person name="Sykes S."/>
            <person name="Thines M."/>
            <person name="van de Vondervoort P.J."/>
            <person name="Phuntumart V."/>
            <person name="Wawra S."/>
            <person name="Weide R."/>
            <person name="Win J."/>
            <person name="Young C."/>
            <person name="Zhou S."/>
            <person name="Fry W."/>
            <person name="Meyers B.C."/>
            <person name="van West P."/>
            <person name="Ristaino J."/>
            <person name="Govers F."/>
            <person name="Birch P.R."/>
            <person name="Whisson S.C."/>
            <person name="Judelson H.S."/>
            <person name="Nusbaum C."/>
        </authorList>
    </citation>
    <scope>NUCLEOTIDE SEQUENCE [LARGE SCALE GENOMIC DNA]</scope>
    <source>
        <strain evidence="2">T30-4</strain>
    </source>
</reference>
<dbReference type="InParanoid" id="D0NWA1"/>
<name>D0NWA1_PHYIT</name>
<evidence type="ECO:0000313" key="2">
    <source>
        <dbReference type="Proteomes" id="UP000006643"/>
    </source>
</evidence>
<evidence type="ECO:0000313" key="1">
    <source>
        <dbReference type="EMBL" id="EEY66918.1"/>
    </source>
</evidence>
<dbReference type="HOGENOM" id="CLU_3225766_0_0_1"/>
<dbReference type="GeneID" id="9471326"/>
<keyword evidence="2" id="KW-1185">Reference proteome</keyword>
<dbReference type="EMBL" id="DS028173">
    <property type="protein sequence ID" value="EEY66918.1"/>
    <property type="molecule type" value="Genomic_DNA"/>
</dbReference>
<dbReference type="RefSeq" id="XP_002896636.1">
    <property type="nucleotide sequence ID" value="XM_002896590.1"/>
</dbReference>
<dbReference type="KEGG" id="pif:PITG_17789"/>
<organism evidence="1 2">
    <name type="scientific">Phytophthora infestans (strain T30-4)</name>
    <name type="common">Potato late blight agent</name>
    <dbReference type="NCBI Taxonomy" id="403677"/>
    <lineage>
        <taxon>Eukaryota</taxon>
        <taxon>Sar</taxon>
        <taxon>Stramenopiles</taxon>
        <taxon>Oomycota</taxon>
        <taxon>Peronosporomycetes</taxon>
        <taxon>Peronosporales</taxon>
        <taxon>Peronosporaceae</taxon>
        <taxon>Phytophthora</taxon>
    </lineage>
</organism>
<sequence>MEQCRLMRVEANNATNDALEAQEMYRDDRDNAEGAIEIVAKAKV</sequence>
<proteinExistence type="predicted"/>